<keyword evidence="6" id="KW-1185">Reference proteome</keyword>
<feature type="domain" description="Fibronectin type-III" evidence="4">
    <location>
        <begin position="1043"/>
        <end position="1139"/>
    </location>
</feature>
<dbReference type="Proteomes" id="UP001296943">
    <property type="component" value="Unassembled WGS sequence"/>
</dbReference>
<sequence length="3062" mass="337728">MDKSLYYRDLRGYVKKHLMLFIMFIIIFGQIEYLFQPFIQPVSADEDNPITFNRWDLENNGYVNANNSDDFYLYARFRSESEITSIEYNYSTDGTNWQPFELIVNDYGIYHYRYNNEWYRRIFVDLTDLPEGAFYVQATATDLDGHTLTEQTEIKKDTVRPSQVESLTVTTSEDQTDFIVNWDALTDDIDHYEIQRTRATSGWSTRNSNLTESTFTDQNVTAGLTYKYRVISVDAAGNEMISNVVSSVIPVSQPVIDYANPSSNYTTNYSSVSYNVRFIDHIPIEAINIEVSNDNGTTWEIINPDQEVSQSDNYFRVYGSWDISAIDDDIYNIRATAIDANGRETTTPQRTITIDHANPDTPSNFEATADGDDILLTWDTVDDADRYYIRRELMDGSYSRGWWVYAPDTSLRDNYASKNTMYKYLIYSRDDAGNESGTNKVSAEVYDGPSITLDNGTTFATNDSAYTLSGVTEAGAEVSINDETVVVDGNGNFSTDFTLSDGESEFLIEATNDGGTHKKNQTVYFEQDAPYIYTFNPNDNTTLGGDPYGVHFRVRDGESSGIDSVVFQVTTDDGATWDDIKTIEEDQLSRYSYWDSSLGKSLPYWRDTINWDTTLNGQKLADGAYKFRLIAYDKAGNASNGSPVRIWTIDNTAPQAPSNLSASAGVDEVSLTWNRNSESDLDDYHIYRSTTSGEDYEYIGRRGYYSNYTDRDVEAGTTYYYVLTATDSRGNESEFSQEVTVTPEEDTTAPTITSTNISDGDTIGSSSVYLRVYYNENSHRSISTIDFDYSLDDGSTWNPISDPGYSYSSIYWNPSSLSSGDVSIRFTVTDASGNSSSVTKDVSLDVTATPPENVELSTTDGTVTVSWDESEADDFRYYRVYRSETRYGYYSHRSRMNNVTETSYTDTSVTIDDIYYYKVRFEDTYGNIAESDVQWVKVADDTTAPVITRIEPAEDETIGGPSVSLDVWATDNKEVDYTTLYYSEDNGSTWEEIGTDTYPYWDRFDFTWYTEGLTSGTYLLKAVASDLAGNETSKEFSYNLDVDVTAVDTLSTTSAENTITLNWETVSDDDLNSRPYRIYRSESIDGSYSSRTGWLTSNTTSYTDSSLDASKTYYYKIETRDQYRNIASSEPVSAQLLEDTTDPYIYDTSPDSGVTIGGDGSQRMYVYFRDNAGREGATVQYEYSTDGTTWNPIDGHTYGPYGSNNNFYFYKYWQLEDLTSDTYTVRFTVSDSSGNSTEQEVQYQVDRTPPSVPENVIGNYGSGVVSLSWEAPSEADVSNYRIYRATSQEGPFHYIRTVNGRDNVTVTDDTVQPELTYFYRITARDRFNQEGDMSQIAAVSAKTDDIPPVVLGIEPINDTVIGQEATVTVRAEDNLALSSITLQYSDDDGATWHDIETKATQNNANFTWDTGTLEGEIVIRAIAHDSAGNDSDGSIVRTYMIDKQGPEKITGVTADENTTAVTLRWNDVTAPDFSYFQVEQKDEDTGLFNSIGKEYNTLGMHIDGLSPNSNYSFQVVAYDQYGNRGEASDVIEVTTTADTTSPVVTSLAPNPGYFDETIPLKGNVTDNVGVASFTFEYSTNQETWEEITTINLDGSKKTEQVTFDWDVAELAEGSYYVRGISTDSAGNTSNPSNVYEYRIDHHAPGAPGGFSIDATPRTIELTWEQGPELDLEGYRVYRATDEAGPFTVVANDLNTLGYRDEDVEPAENYYYKVTAFDNAGNEGEATEILTASLEEDTEAPVVHSLSPKTDSKLPQNPRISVLASDNYKLDSLTLEYKAADSEDNTWHEIDTVENIDTYSKVVNFQWDTSGLSDGTYDVRAIATDVKGQASDPKEVSYDLNVEPPAKPDVTATAKGWGVDLSWTSNDEEDLAGYRVYRSTKQGEGYRLVEDMTTTSYSDEPLEPGLTYYYVVDAVDSYNNTSRSDEVSVTPLTDDPINPTANAGDDIVVTVGMEAAFNGTQSRDNDRIVRYEWDFGDGSTAEMAEPTHLYDAEGEYTATLTVYDASGNSDTDTTTVTVRAKEEVGTLEVRVLDNASGAVISGASVVIEFPDGSSQKTTSNGQGMANVVAEPGDYRVYAYKEGFKPKAINATLEVDETKTATVRLKRGELVVGDLTVERMTLEEIEDAGIDVNAPENQWVYEFNVNLAFNGQSLAPSAFKVNSAGQFVGLPPEPIIITDDDDEKLVAYPTPIIPSPEVTEDAGPGLRPTIAYLVIPAEARWLKEFFEVGLTLENTADAEFILSDSTATLELPNGLSLAPTAEPQSLQVDLGDIAGGEKREQKWIIRGDQKGYYTLRALFEGNLQPFDELVQTTFETEDPFRVWGEDALEIFVDAQDRADRGHPYHVKYGLKNVSDVPVYNASFTTKDEGVNYILAPNQQTDIFQRELAPGETMWLETYLLPFISGDLDLSNSYVVQTGGNATVPVTFMEHRMPDNDPDQVPQLLHQFNAEGTITLNWDAISDALGYRIYEAMEEDSSSTASASIASFQLLTATIASNHTVSDWKLAYEADADETSVTLDGNKKYLITTMIDDQESLKHAVKNFFDMETVSITVSPEQLTVGEETELYINVRKGILPYQDATLNVGNYESDVTLDDNGTAQVTITPDEAGDLEITVIDTNGNPVTTETITVEAPLTPNTPTGLTGVAGDKEVSLTWQPNEEENLNGYFVYMQDNEQWTKLTADAIVEEEFVIDGLDNGISYTFAVSAVNESGNESELSEPISATPISDEPDDTVAPAVTISGIEDLVNAVEQIVTIDVDEDADIEVTVEGTEVTANEDGDYEVTLSEGSNEIVVAATDAAGNVGTASKTVVLDTKAPTISVSGSGFGSSGPGSLLFNVSTDEEADITVTVNGSEVEAAETGKYDIVLENGENTIVFKAVDPAGNESTNEMKVTSMYDNDPDTTSPSITISGIEDLVNAVEQIVTIDVDEDADIEVTVEGTEVTANEDGDYEVTLSEGSNDIMVTATDAAGNVGTASKTVVLDTKAPTISVSGSGFGSSGPGSLLFNVSTDEEADITVTVNGSEVEAAETGKYDIVLENGENTIVFKAVDPAGNESTNEMKVTSMY</sequence>
<accession>A0ABS2N714</accession>
<dbReference type="PANTHER" id="PTHR46957">
    <property type="entry name" value="CYTOKINE RECEPTOR"/>
    <property type="match status" value="1"/>
</dbReference>
<feature type="domain" description="Fibronectin type-III" evidence="4">
    <location>
        <begin position="1445"/>
        <end position="1538"/>
    </location>
</feature>
<feature type="compositionally biased region" description="Polar residues" evidence="1">
    <location>
        <begin position="748"/>
        <end position="758"/>
    </location>
</feature>
<feature type="domain" description="Fibronectin type-III" evidence="4">
    <location>
        <begin position="1643"/>
        <end position="1736"/>
    </location>
</feature>
<dbReference type="Pfam" id="PF09136">
    <property type="entry name" value="Glucodextran_B"/>
    <property type="match status" value="2"/>
</dbReference>
<dbReference type="InterPro" id="IPR013784">
    <property type="entry name" value="Carb-bd-like_fold"/>
</dbReference>
<reference evidence="5 6" key="1">
    <citation type="submission" date="2021-01" db="EMBL/GenBank/DDBJ databases">
        <title>Genomic Encyclopedia of Type Strains, Phase IV (KMG-IV): sequencing the most valuable type-strain genomes for metagenomic binning, comparative biology and taxonomic classification.</title>
        <authorList>
            <person name="Goeker M."/>
        </authorList>
    </citation>
    <scope>NUCLEOTIDE SEQUENCE [LARGE SCALE GENOMIC DNA]</scope>
    <source>
        <strain evidence="5 6">DSM 23711</strain>
    </source>
</reference>
<dbReference type="SUPFAM" id="SSF49299">
    <property type="entry name" value="PKD domain"/>
    <property type="match status" value="1"/>
</dbReference>
<feature type="domain" description="Fibronectin type-III" evidence="4">
    <location>
        <begin position="1249"/>
        <end position="1346"/>
    </location>
</feature>
<dbReference type="Pfam" id="PF12245">
    <property type="entry name" value="Big_3_2"/>
    <property type="match status" value="2"/>
</dbReference>
<dbReference type="PROSITE" id="PS50093">
    <property type="entry name" value="PKD"/>
    <property type="match status" value="1"/>
</dbReference>
<feature type="domain" description="Fibronectin type-III" evidence="4">
    <location>
        <begin position="1843"/>
        <end position="1935"/>
    </location>
</feature>
<dbReference type="SMART" id="SM00060">
    <property type="entry name" value="FN3"/>
    <property type="match status" value="12"/>
</dbReference>
<comment type="caution">
    <text evidence="5">The sequence shown here is derived from an EMBL/GenBank/DDBJ whole genome shotgun (WGS) entry which is preliminary data.</text>
</comment>
<dbReference type="EMBL" id="JAFBDR010000042">
    <property type="protein sequence ID" value="MBM7573675.1"/>
    <property type="molecule type" value="Genomic_DNA"/>
</dbReference>
<evidence type="ECO:0000259" key="4">
    <source>
        <dbReference type="PROSITE" id="PS50853"/>
    </source>
</evidence>
<evidence type="ECO:0000256" key="2">
    <source>
        <dbReference type="SAM" id="Phobius"/>
    </source>
</evidence>
<dbReference type="InterPro" id="IPR050713">
    <property type="entry name" value="RTP_Phos/Ushers"/>
</dbReference>
<evidence type="ECO:0000259" key="3">
    <source>
        <dbReference type="PROSITE" id="PS50093"/>
    </source>
</evidence>
<dbReference type="Pfam" id="PF13620">
    <property type="entry name" value="CarboxypepD_reg"/>
    <property type="match status" value="1"/>
</dbReference>
<keyword evidence="2" id="KW-0472">Membrane</keyword>
<gene>
    <name evidence="5" type="ORF">JOC48_004244</name>
</gene>
<feature type="region of interest" description="Disordered" evidence="1">
    <location>
        <begin position="1920"/>
        <end position="1940"/>
    </location>
</feature>
<dbReference type="InterPro" id="IPR013783">
    <property type="entry name" value="Ig-like_fold"/>
</dbReference>
<dbReference type="SMART" id="SM00089">
    <property type="entry name" value="PKD"/>
    <property type="match status" value="1"/>
</dbReference>
<dbReference type="Gene3D" id="2.60.40.10">
    <property type="entry name" value="Immunoglobulins"/>
    <property type="match status" value="19"/>
</dbReference>
<dbReference type="InterPro" id="IPR036116">
    <property type="entry name" value="FN3_sf"/>
</dbReference>
<dbReference type="InterPro" id="IPR022038">
    <property type="entry name" value="Ig-like_bact"/>
</dbReference>
<feature type="domain" description="Fibronectin type-III" evidence="4">
    <location>
        <begin position="850"/>
        <end position="941"/>
    </location>
</feature>
<feature type="domain" description="Fibronectin type-III" evidence="4">
    <location>
        <begin position="160"/>
        <end position="254"/>
    </location>
</feature>
<dbReference type="CDD" id="cd00063">
    <property type="entry name" value="FN3"/>
    <property type="match status" value="6"/>
</dbReference>
<dbReference type="PANTHER" id="PTHR46957:SF3">
    <property type="entry name" value="CYTOKINE RECEPTOR"/>
    <property type="match status" value="1"/>
</dbReference>
<dbReference type="SUPFAM" id="SSF49452">
    <property type="entry name" value="Starch-binding domain-like"/>
    <property type="match status" value="1"/>
</dbReference>
<name>A0ABS2N714_9BACI</name>
<dbReference type="InterPro" id="IPR022409">
    <property type="entry name" value="PKD/Chitinase_dom"/>
</dbReference>
<feature type="region of interest" description="Disordered" evidence="1">
    <location>
        <begin position="732"/>
        <end position="758"/>
    </location>
</feature>
<dbReference type="PROSITE" id="PS50853">
    <property type="entry name" value="FN3"/>
    <property type="match status" value="9"/>
</dbReference>
<dbReference type="InterPro" id="IPR003961">
    <property type="entry name" value="FN3_dom"/>
</dbReference>
<feature type="domain" description="PKD" evidence="3">
    <location>
        <begin position="1937"/>
        <end position="2019"/>
    </location>
</feature>
<protein>
    <submittedName>
        <fullName evidence="5">Fibronectin type 3 domain-containing protein/3-isopropylmalate dehydratase small subunit</fullName>
    </submittedName>
</protein>
<feature type="domain" description="Fibronectin type-III" evidence="4">
    <location>
        <begin position="2633"/>
        <end position="2727"/>
    </location>
</feature>
<dbReference type="SUPFAM" id="SSF49265">
    <property type="entry name" value="Fibronectin type III"/>
    <property type="match status" value="8"/>
</dbReference>
<evidence type="ECO:0000256" key="1">
    <source>
        <dbReference type="SAM" id="MobiDB-lite"/>
    </source>
</evidence>
<dbReference type="Gene3D" id="2.60.40.1120">
    <property type="entry name" value="Carboxypeptidase-like, regulatory domain"/>
    <property type="match status" value="1"/>
</dbReference>
<dbReference type="InterPro" id="IPR000601">
    <property type="entry name" value="PKD_dom"/>
</dbReference>
<organism evidence="5 6">
    <name type="scientific">Aquibacillus albus</name>
    <dbReference type="NCBI Taxonomy" id="1168171"/>
    <lineage>
        <taxon>Bacteria</taxon>
        <taxon>Bacillati</taxon>
        <taxon>Bacillota</taxon>
        <taxon>Bacilli</taxon>
        <taxon>Bacillales</taxon>
        <taxon>Bacillaceae</taxon>
        <taxon>Aquibacillus</taxon>
    </lineage>
</organism>
<dbReference type="InterPro" id="IPR035986">
    <property type="entry name" value="PKD_dom_sf"/>
</dbReference>
<keyword evidence="2" id="KW-1133">Transmembrane helix</keyword>
<feature type="transmembrane region" description="Helical" evidence="2">
    <location>
        <begin position="20"/>
        <end position="39"/>
    </location>
</feature>
<proteinExistence type="predicted"/>
<dbReference type="CDD" id="cd00146">
    <property type="entry name" value="PKD"/>
    <property type="match status" value="1"/>
</dbReference>
<dbReference type="Pfam" id="PF18911">
    <property type="entry name" value="PKD_4"/>
    <property type="match status" value="1"/>
</dbReference>
<feature type="domain" description="Fibronectin type-III" evidence="4">
    <location>
        <begin position="653"/>
        <end position="746"/>
    </location>
</feature>
<dbReference type="RefSeq" id="WP_204502307.1">
    <property type="nucleotide sequence ID" value="NZ_JAFBDR010000042.1"/>
</dbReference>
<evidence type="ECO:0000313" key="5">
    <source>
        <dbReference type="EMBL" id="MBM7573675.1"/>
    </source>
</evidence>
<keyword evidence="2" id="KW-0812">Transmembrane</keyword>
<dbReference type="Pfam" id="PF00041">
    <property type="entry name" value="fn3"/>
    <property type="match status" value="3"/>
</dbReference>
<evidence type="ECO:0000313" key="6">
    <source>
        <dbReference type="Proteomes" id="UP001296943"/>
    </source>
</evidence>